<name>A0A176VV41_MARPO</name>
<reference evidence="1" key="1">
    <citation type="submission" date="2016-03" db="EMBL/GenBank/DDBJ databases">
        <title>Mechanisms controlling the formation of the plant cell surface in tip-growing cells are functionally conserved among land plants.</title>
        <authorList>
            <person name="Honkanen S."/>
            <person name="Jones V.A."/>
            <person name="Morieri G."/>
            <person name="Champion C."/>
            <person name="Hetherington A.J."/>
            <person name="Kelly S."/>
            <person name="Saint-Marcoux D."/>
            <person name="Proust H."/>
            <person name="Prescott H."/>
            <person name="Dolan L."/>
        </authorList>
    </citation>
    <scope>NUCLEOTIDE SEQUENCE [LARGE SCALE GENOMIC DNA]</scope>
    <source>
        <tissue evidence="1">Whole gametophyte</tissue>
    </source>
</reference>
<protein>
    <submittedName>
        <fullName evidence="1">Uncharacterized protein</fullName>
    </submittedName>
</protein>
<comment type="caution">
    <text evidence="1">The sequence shown here is derived from an EMBL/GenBank/DDBJ whole genome shotgun (WGS) entry which is preliminary data.</text>
</comment>
<dbReference type="AlphaFoldDB" id="A0A176VV41"/>
<keyword evidence="2" id="KW-1185">Reference proteome</keyword>
<organism evidence="1 2">
    <name type="scientific">Marchantia polymorpha subsp. ruderalis</name>
    <dbReference type="NCBI Taxonomy" id="1480154"/>
    <lineage>
        <taxon>Eukaryota</taxon>
        <taxon>Viridiplantae</taxon>
        <taxon>Streptophyta</taxon>
        <taxon>Embryophyta</taxon>
        <taxon>Marchantiophyta</taxon>
        <taxon>Marchantiopsida</taxon>
        <taxon>Marchantiidae</taxon>
        <taxon>Marchantiales</taxon>
        <taxon>Marchantiaceae</taxon>
        <taxon>Marchantia</taxon>
    </lineage>
</organism>
<evidence type="ECO:0000313" key="2">
    <source>
        <dbReference type="Proteomes" id="UP000077202"/>
    </source>
</evidence>
<sequence length="119" mass="13370">MSPRGAGFATTDLVCMGLDRMSSNRDALSKSRSCVGYDIVDGPAEDKLVAFRFLVEGAQALEKYRLGRDYSQSRCHKVKRNWMSRLLNLTSTQTNQISKLITSVQHGDNRREAKKDSNI</sequence>
<proteinExistence type="predicted"/>
<accession>A0A176VV41</accession>
<evidence type="ECO:0000313" key="1">
    <source>
        <dbReference type="EMBL" id="OAE24670.1"/>
    </source>
</evidence>
<dbReference type="EMBL" id="LVLJ01002504">
    <property type="protein sequence ID" value="OAE24670.1"/>
    <property type="molecule type" value="Genomic_DNA"/>
</dbReference>
<gene>
    <name evidence="1" type="ORF">AXG93_2632s1130</name>
</gene>
<dbReference type="Proteomes" id="UP000077202">
    <property type="component" value="Unassembled WGS sequence"/>
</dbReference>